<name>A0ABP0AKR4_9PEZI</name>
<dbReference type="CDD" id="cd12148">
    <property type="entry name" value="fungal_TF_MHR"/>
    <property type="match status" value="1"/>
</dbReference>
<keyword evidence="4" id="KW-0804">Transcription</keyword>
<dbReference type="Pfam" id="PF04082">
    <property type="entry name" value="Fungal_trans"/>
    <property type="match status" value="1"/>
</dbReference>
<dbReference type="PANTHER" id="PTHR47540">
    <property type="entry name" value="THIAMINE REPRESSIBLE GENES REGULATORY PROTEIN THI5"/>
    <property type="match status" value="1"/>
</dbReference>
<dbReference type="PANTHER" id="PTHR47540:SF3">
    <property type="entry name" value="ZN(II)2CYS6 TRANSCRIPTION FACTOR (EUROFUNG)"/>
    <property type="match status" value="1"/>
</dbReference>
<comment type="subcellular location">
    <subcellularLocation>
        <location evidence="1">Nucleus</location>
    </subcellularLocation>
</comment>
<feature type="region of interest" description="Disordered" evidence="6">
    <location>
        <begin position="102"/>
        <end position="136"/>
    </location>
</feature>
<evidence type="ECO:0000256" key="6">
    <source>
        <dbReference type="SAM" id="MobiDB-lite"/>
    </source>
</evidence>
<accession>A0ABP0AKR4</accession>
<dbReference type="SMART" id="SM00906">
    <property type="entry name" value="Fungal_trans"/>
    <property type="match status" value="1"/>
</dbReference>
<organism evidence="9 10">
    <name type="scientific">Sporothrix curviconia</name>
    <dbReference type="NCBI Taxonomy" id="1260050"/>
    <lineage>
        <taxon>Eukaryota</taxon>
        <taxon>Fungi</taxon>
        <taxon>Dikarya</taxon>
        <taxon>Ascomycota</taxon>
        <taxon>Pezizomycotina</taxon>
        <taxon>Sordariomycetes</taxon>
        <taxon>Sordariomycetidae</taxon>
        <taxon>Ophiostomatales</taxon>
        <taxon>Ophiostomataceae</taxon>
        <taxon>Sporothrix</taxon>
    </lineage>
</organism>
<keyword evidence="7" id="KW-0472">Membrane</keyword>
<keyword evidence="2" id="KW-0805">Transcription regulation</keyword>
<reference evidence="9 10" key="1">
    <citation type="submission" date="2024-01" db="EMBL/GenBank/DDBJ databases">
        <authorList>
            <person name="Allen C."/>
            <person name="Tagirdzhanova G."/>
        </authorList>
    </citation>
    <scope>NUCLEOTIDE SEQUENCE [LARGE SCALE GENOMIC DNA]</scope>
</reference>
<keyword evidence="3" id="KW-0238">DNA-binding</keyword>
<evidence type="ECO:0000256" key="2">
    <source>
        <dbReference type="ARBA" id="ARBA00023015"/>
    </source>
</evidence>
<keyword evidence="5" id="KW-0539">Nucleus</keyword>
<evidence type="ECO:0000256" key="3">
    <source>
        <dbReference type="ARBA" id="ARBA00023125"/>
    </source>
</evidence>
<proteinExistence type="predicted"/>
<evidence type="ECO:0000256" key="4">
    <source>
        <dbReference type="ARBA" id="ARBA00023163"/>
    </source>
</evidence>
<gene>
    <name evidence="9" type="ORF">SCUCBS95973_000097</name>
</gene>
<keyword evidence="7" id="KW-1133">Transmembrane helix</keyword>
<feature type="domain" description="Xylanolytic transcriptional activator regulatory" evidence="8">
    <location>
        <begin position="309"/>
        <end position="395"/>
    </location>
</feature>
<feature type="transmembrane region" description="Helical" evidence="7">
    <location>
        <begin position="561"/>
        <end position="581"/>
    </location>
</feature>
<protein>
    <recommendedName>
        <fullName evidence="8">Xylanolytic transcriptional activator regulatory domain-containing protein</fullName>
    </recommendedName>
</protein>
<sequence>MCTYESAYNRGRLPSVVSAESGNSNSLVPIDRLVEQIGHTDYIEQASVEPRPRPPYLGVPQGSAAGAGMGLSGYHRLPEPHLDVHLVTPPVSAAVAVAAPPLPAPPHPPLGSSMESSLPPSPSRPTSPEPQTDLQGHYIGPASGVSFLLRLQKRLHQAVSFSHPDSIFTFGDAPLHQPSEFDPSFCMMLPREDAQRLLDHYFDYAMPTYRFLHYPTVQKWFTEFYDSLGALGGGSGAAAKAALLFMIFAHAWAYMPDEGKPGPSDLSVRYYLAAENLLAKEKGAVLLTSVQARLLQCYYLLTRSRINHCWNQFGTVTRLALAIGLHRNKRPDIGGAQRGGGVAADQLGLIESECRRRTFWCAYTLDAYLSLSLGRPPTFHDDDIDTELPACVDDSSITAGHMAPSTMSINSGLSVMLAPIAHMKLARIINRLLRSLYSIRPVSADKRAVLAAQIADDLARWRSDLARFLDADLFSISLLIPIFQRQRNVLNLTYWHAVILTYRPFVLNNSSHNNNHNNINSSGVAAAAAADDDDKVQKCLSAAMSITNTIREMVESRQLTAAFWITAYFAFSATIVLYVYVIQRGRAGAPAAVYSDYLGAAIQCQSHISRFAERGSLSERYFLVLDELRIEALRQTEGCRSHERRTNNNGISGTSGNNASLGTVYIPSLTNASADGSGAADAAATGSTNISTSFIDNPAAAASIPFNATSADMMDGSEWEQFALMLSSGLGNLDVYSDPFYQ</sequence>
<dbReference type="InterPro" id="IPR051711">
    <property type="entry name" value="Stress_Response_Reg"/>
</dbReference>
<feature type="compositionally biased region" description="Pro residues" evidence="6">
    <location>
        <begin position="119"/>
        <end position="128"/>
    </location>
</feature>
<dbReference type="InterPro" id="IPR007219">
    <property type="entry name" value="XnlR_reg_dom"/>
</dbReference>
<evidence type="ECO:0000313" key="10">
    <source>
        <dbReference type="Proteomes" id="UP001642405"/>
    </source>
</evidence>
<evidence type="ECO:0000256" key="7">
    <source>
        <dbReference type="SAM" id="Phobius"/>
    </source>
</evidence>
<comment type="caution">
    <text evidence="9">The sequence shown here is derived from an EMBL/GenBank/DDBJ whole genome shotgun (WGS) entry which is preliminary data.</text>
</comment>
<evidence type="ECO:0000313" key="9">
    <source>
        <dbReference type="EMBL" id="CAK7208424.1"/>
    </source>
</evidence>
<dbReference type="EMBL" id="CAWUHB010000001">
    <property type="protein sequence ID" value="CAK7208424.1"/>
    <property type="molecule type" value="Genomic_DNA"/>
</dbReference>
<evidence type="ECO:0000259" key="8">
    <source>
        <dbReference type="SMART" id="SM00906"/>
    </source>
</evidence>
<evidence type="ECO:0000256" key="1">
    <source>
        <dbReference type="ARBA" id="ARBA00004123"/>
    </source>
</evidence>
<dbReference type="Proteomes" id="UP001642405">
    <property type="component" value="Unassembled WGS sequence"/>
</dbReference>
<evidence type="ECO:0000256" key="5">
    <source>
        <dbReference type="ARBA" id="ARBA00023242"/>
    </source>
</evidence>
<keyword evidence="10" id="KW-1185">Reference proteome</keyword>
<keyword evidence="7" id="KW-0812">Transmembrane</keyword>